<evidence type="ECO:0000256" key="8">
    <source>
        <dbReference type="ARBA" id="ARBA00023295"/>
    </source>
</evidence>
<dbReference type="Pfam" id="PF01301">
    <property type="entry name" value="Glyco_hydro_35"/>
    <property type="match status" value="1"/>
</dbReference>
<evidence type="ECO:0000256" key="7">
    <source>
        <dbReference type="ARBA" id="ARBA00023180"/>
    </source>
</evidence>
<reference evidence="12 13" key="1">
    <citation type="submission" date="2019-04" db="EMBL/GenBank/DDBJ databases">
        <title>Fungal friends and foes A comparative genomics study of 23 Aspergillus species from section Flavi.</title>
        <authorList>
            <consortium name="DOE Joint Genome Institute"/>
            <person name="Kjaerbolling I."/>
            <person name="Vesth T.C."/>
            <person name="Frisvad J.C."/>
            <person name="Nybo J.L."/>
            <person name="Theobald S."/>
            <person name="Kildgaard S."/>
            <person name="Petersen T.I."/>
            <person name="Kuo A."/>
            <person name="Sato A."/>
            <person name="Lyhne E.K."/>
            <person name="Kogle M.E."/>
            <person name="Wiebenga A."/>
            <person name="Kun R.S."/>
            <person name="Lubbers R.J."/>
            <person name="Makela M.R."/>
            <person name="Barry K."/>
            <person name="Chovatia M."/>
            <person name="Clum A."/>
            <person name="Daum C."/>
            <person name="Haridas S."/>
            <person name="He G."/>
            <person name="LaButti K."/>
            <person name="Lipzen A."/>
            <person name="Mondo S."/>
            <person name="Pangilinan J."/>
            <person name="Riley R."/>
            <person name="Salamov A."/>
            <person name="Simmons B.A."/>
            <person name="Magnuson J.K."/>
            <person name="Henrissat B."/>
            <person name="Mortensen U.H."/>
            <person name="Larsen T.O."/>
            <person name="De vries R.P."/>
            <person name="Grigoriev I.V."/>
            <person name="Machida M."/>
            <person name="Baker S.E."/>
            <person name="Andersen M.R."/>
        </authorList>
    </citation>
    <scope>NUCLEOTIDE SEQUENCE [LARGE SCALE GENOMIC DNA]</scope>
    <source>
        <strain evidence="12 13">CBS 117635</strain>
    </source>
</reference>
<keyword evidence="8" id="KW-0326">Glycosidase</keyword>
<dbReference type="Proteomes" id="UP000326289">
    <property type="component" value="Unassembled WGS sequence"/>
</dbReference>
<dbReference type="PANTHER" id="PTHR23421">
    <property type="entry name" value="BETA-GALACTOSIDASE RELATED"/>
    <property type="match status" value="1"/>
</dbReference>
<evidence type="ECO:0000256" key="1">
    <source>
        <dbReference type="ARBA" id="ARBA00001412"/>
    </source>
</evidence>
<feature type="chain" id="PRO_5024827098" description="beta-galactosidase" evidence="10">
    <location>
        <begin position="21"/>
        <end position="755"/>
    </location>
</feature>
<dbReference type="InterPro" id="IPR001944">
    <property type="entry name" value="Glycoside_Hdrlase_35"/>
</dbReference>
<dbReference type="GO" id="GO:0004565">
    <property type="term" value="F:beta-galactosidase activity"/>
    <property type="evidence" value="ECO:0007669"/>
    <property type="project" value="UniProtKB-EC"/>
</dbReference>
<proteinExistence type="inferred from homology"/>
<keyword evidence="13" id="KW-1185">Reference proteome</keyword>
<evidence type="ECO:0000256" key="2">
    <source>
        <dbReference type="ARBA" id="ARBA00002691"/>
    </source>
</evidence>
<name>A0A5N6J7P7_9EURO</name>
<keyword evidence="7" id="KW-0325">Glycoprotein</keyword>
<evidence type="ECO:0000256" key="5">
    <source>
        <dbReference type="ARBA" id="ARBA00022729"/>
    </source>
</evidence>
<sequence length="755" mass="83762">MMLPWHLFCMLLLFTRHVFSAEDPEKPLQDIVTWDGYSILVRGERILFFSGEFHPFRLPSPGLWLNVFQKIRGLGYSGGEPGHVRTEGVFALDGFFNAASQAGIYLLARPGPYINAEVSGGGFPGWIQRIEGNVRTTDPSFLNATKNYIATIGEFISKAQITNGGPVILFQPEDEYLVCEGAPSDEELNFCLEKDYMAAIEQQFKHAGIFVPFVNNDAVALGDWAPRTSKRAVDIYGFDNYPFGPENWTQITDPLTQYNFSQHQGGTGVDVCAEMVSNIFARVFYKINYGSRTTIFNLYMILGGTKSGNLGYSSGYTSYDVGAAIIEDRQVTREKYSEIKLEAQFLQASSAYITSEPHSPCSGCYKNISALMTTRLQGESTNFYIIRHSNYIVTQSTSYEWQADTSQGNITVPQLGGSLTLHGRDSNSMRHGSKSVLVLYGGEDETNEFTVDSSLGNATTIGGSNHLDVYLLWRNEAYQYWVMDLPAPEPLGLHASPSRTNSSVIVKAGDYGYHAGSVLYRGHFTANGEEKFLYLSTQGCYAYGHSVWLNSTYLGSWQGNPAIQNYNQTLHFPQSLQGDEHYVLTILIDNLGLDLNFDLNTNTMKSPRGFLDYDLSGYNSKSDVSWKITGSLGGEQQGYHLPGALNSTKAEWQTRTPQEGLSAAGVGLFATTFSLDYPQGYDIPTMNNIGPQTEYPIPEGILNHHGENYLAITLWALEDNGAKLDGIELQSKAVVQSGYRKSLGRLTHLEKEHIE</sequence>
<dbReference type="Gene3D" id="2.102.20.10">
    <property type="entry name" value="Beta-galactosidase, domain 2"/>
    <property type="match status" value="1"/>
</dbReference>
<evidence type="ECO:0000313" key="12">
    <source>
        <dbReference type="EMBL" id="KAB8274836.1"/>
    </source>
</evidence>
<dbReference type="InterPro" id="IPR025300">
    <property type="entry name" value="BetaGal_jelly_roll_dom"/>
</dbReference>
<evidence type="ECO:0000256" key="10">
    <source>
        <dbReference type="SAM" id="SignalP"/>
    </source>
</evidence>
<dbReference type="Gene3D" id="2.60.120.260">
    <property type="entry name" value="Galactose-binding domain-like"/>
    <property type="match status" value="3"/>
</dbReference>
<comment type="function">
    <text evidence="2">Cleaves beta-linked terminal galactosyl residues from gangliosides, glycoproteins, and glycosaminoglycans.</text>
</comment>
<dbReference type="InterPro" id="IPR031330">
    <property type="entry name" value="Gly_Hdrlase_35_cat"/>
</dbReference>
<dbReference type="InterPro" id="IPR037110">
    <property type="entry name" value="Betagal_dom2_sf"/>
</dbReference>
<dbReference type="SUPFAM" id="SSF49785">
    <property type="entry name" value="Galactose-binding domain-like"/>
    <property type="match status" value="2"/>
</dbReference>
<dbReference type="EMBL" id="ML732785">
    <property type="protein sequence ID" value="KAB8274836.1"/>
    <property type="molecule type" value="Genomic_DNA"/>
</dbReference>
<keyword evidence="6 12" id="KW-0378">Hydrolase</keyword>
<gene>
    <name evidence="12" type="ORF">BDV30DRAFT_248132</name>
</gene>
<feature type="domain" description="Beta-galactosidase" evidence="11">
    <location>
        <begin position="352"/>
        <end position="480"/>
    </location>
</feature>
<dbReference type="SMART" id="SM01029">
    <property type="entry name" value="BetaGal_dom2"/>
    <property type="match status" value="1"/>
</dbReference>
<comment type="similarity">
    <text evidence="3 9">Belongs to the glycosyl hydrolase 35 family.</text>
</comment>
<evidence type="ECO:0000313" key="13">
    <source>
        <dbReference type="Proteomes" id="UP000326289"/>
    </source>
</evidence>
<dbReference type="GO" id="GO:0005975">
    <property type="term" value="P:carbohydrate metabolic process"/>
    <property type="evidence" value="ECO:0007669"/>
    <property type="project" value="InterPro"/>
</dbReference>
<evidence type="ECO:0000256" key="9">
    <source>
        <dbReference type="RuleBase" id="RU003679"/>
    </source>
</evidence>
<dbReference type="PRINTS" id="PR00742">
    <property type="entry name" value="GLHYDRLASE35"/>
</dbReference>
<dbReference type="Pfam" id="PF13364">
    <property type="entry name" value="BetaGal_ABD2"/>
    <property type="match status" value="3"/>
</dbReference>
<comment type="catalytic activity">
    <reaction evidence="1">
        <text>Hydrolysis of terminal non-reducing beta-D-galactose residues in beta-D-galactosides.</text>
        <dbReference type="EC" id="3.2.1.23"/>
    </reaction>
</comment>
<dbReference type="SUPFAM" id="SSF51445">
    <property type="entry name" value="(Trans)glycosidases"/>
    <property type="match status" value="1"/>
</dbReference>
<evidence type="ECO:0000256" key="4">
    <source>
        <dbReference type="ARBA" id="ARBA00012756"/>
    </source>
</evidence>
<dbReference type="SUPFAM" id="SSF117100">
    <property type="entry name" value="Beta-galactosidase LacA, domain 3"/>
    <property type="match status" value="1"/>
</dbReference>
<dbReference type="SUPFAM" id="SSF51011">
    <property type="entry name" value="Glycosyl hydrolase domain"/>
    <property type="match status" value="1"/>
</dbReference>
<dbReference type="AlphaFoldDB" id="A0A5N6J7P7"/>
<feature type="signal peptide" evidence="10">
    <location>
        <begin position="1"/>
        <end position="20"/>
    </location>
</feature>
<dbReference type="InterPro" id="IPR036833">
    <property type="entry name" value="BetaGal_dom3_sf"/>
</dbReference>
<dbReference type="InterPro" id="IPR017853">
    <property type="entry name" value="GH"/>
</dbReference>
<protein>
    <recommendedName>
        <fullName evidence="4">beta-galactosidase</fullName>
        <ecNumber evidence="4">3.2.1.23</ecNumber>
    </recommendedName>
</protein>
<accession>A0A5N6J7P7</accession>
<dbReference type="Pfam" id="PF10435">
    <property type="entry name" value="BetaGal_dom2"/>
    <property type="match status" value="1"/>
</dbReference>
<organism evidence="12 13">
    <name type="scientific">Aspergillus minisclerotigenes</name>
    <dbReference type="NCBI Taxonomy" id="656917"/>
    <lineage>
        <taxon>Eukaryota</taxon>
        <taxon>Fungi</taxon>
        <taxon>Dikarya</taxon>
        <taxon>Ascomycota</taxon>
        <taxon>Pezizomycotina</taxon>
        <taxon>Eurotiomycetes</taxon>
        <taxon>Eurotiomycetidae</taxon>
        <taxon>Eurotiales</taxon>
        <taxon>Aspergillaceae</taxon>
        <taxon>Aspergillus</taxon>
        <taxon>Aspergillus subgen. Circumdati</taxon>
    </lineage>
</organism>
<evidence type="ECO:0000256" key="6">
    <source>
        <dbReference type="ARBA" id="ARBA00022801"/>
    </source>
</evidence>
<evidence type="ECO:0000259" key="11">
    <source>
        <dbReference type="SMART" id="SM01029"/>
    </source>
</evidence>
<evidence type="ECO:0000256" key="3">
    <source>
        <dbReference type="ARBA" id="ARBA00009809"/>
    </source>
</evidence>
<dbReference type="InterPro" id="IPR008979">
    <property type="entry name" value="Galactose-bd-like_sf"/>
</dbReference>
<dbReference type="EC" id="3.2.1.23" evidence="4"/>
<keyword evidence="5 10" id="KW-0732">Signal</keyword>
<dbReference type="InterPro" id="IPR018954">
    <property type="entry name" value="Betagal_dom2"/>
</dbReference>
<dbReference type="Gene3D" id="3.20.20.80">
    <property type="entry name" value="Glycosidases"/>
    <property type="match status" value="1"/>
</dbReference>